<dbReference type="GO" id="GO:0005736">
    <property type="term" value="C:RNA polymerase I complex"/>
    <property type="evidence" value="ECO:0007669"/>
    <property type="project" value="TreeGrafter"/>
</dbReference>
<dbReference type="SMART" id="SM00659">
    <property type="entry name" value="RPOLCX"/>
    <property type="match status" value="1"/>
</dbReference>
<dbReference type="InterPro" id="IPR029040">
    <property type="entry name" value="RPABC4/Spt4"/>
</dbReference>
<keyword evidence="2" id="KW-0479">Metal-binding</keyword>
<evidence type="ECO:0000256" key="3">
    <source>
        <dbReference type="ARBA" id="ARBA00022833"/>
    </source>
</evidence>
<keyword evidence="4" id="KW-0539">Nucleus</keyword>
<evidence type="ECO:0000313" key="7">
    <source>
        <dbReference type="Proteomes" id="UP001054821"/>
    </source>
</evidence>
<dbReference type="GO" id="GO:0006351">
    <property type="term" value="P:DNA-templated transcription"/>
    <property type="evidence" value="ECO:0007669"/>
    <property type="project" value="InterPro"/>
</dbReference>
<organism evidence="6 7">
    <name type="scientific">Prunus dulcis</name>
    <name type="common">Almond</name>
    <name type="synonym">Amygdalus dulcis</name>
    <dbReference type="NCBI Taxonomy" id="3755"/>
    <lineage>
        <taxon>Eukaryota</taxon>
        <taxon>Viridiplantae</taxon>
        <taxon>Streptophyta</taxon>
        <taxon>Embryophyta</taxon>
        <taxon>Tracheophyta</taxon>
        <taxon>Spermatophyta</taxon>
        <taxon>Magnoliopsida</taxon>
        <taxon>eudicotyledons</taxon>
        <taxon>Gunneridae</taxon>
        <taxon>Pentapetalae</taxon>
        <taxon>rosids</taxon>
        <taxon>fabids</taxon>
        <taxon>Rosales</taxon>
        <taxon>Rosaceae</taxon>
        <taxon>Amygdaloideae</taxon>
        <taxon>Amygdaleae</taxon>
        <taxon>Prunus</taxon>
    </lineage>
</organism>
<dbReference type="GO" id="GO:0005665">
    <property type="term" value="C:RNA polymerase II, core complex"/>
    <property type="evidence" value="ECO:0007669"/>
    <property type="project" value="TreeGrafter"/>
</dbReference>
<dbReference type="PANTHER" id="PTHR12056">
    <property type="entry name" value="DNA-DIRECTED RNA POLYMERASES I, II, AND III"/>
    <property type="match status" value="1"/>
</dbReference>
<reference evidence="6 7" key="1">
    <citation type="journal article" date="2022" name="G3 (Bethesda)">
        <title>Whole-genome sequence and methylome profiling of the almond [Prunus dulcis (Mill.) D.A. Webb] cultivar 'Nonpareil'.</title>
        <authorList>
            <person name="D'Amico-Willman K.M."/>
            <person name="Ouma W.Z."/>
            <person name="Meulia T."/>
            <person name="Sideli G.M."/>
            <person name="Gradziel T.M."/>
            <person name="Fresnedo-Ramirez J."/>
        </authorList>
    </citation>
    <scope>NUCLEOTIDE SEQUENCE [LARGE SCALE GENOMIC DNA]</scope>
    <source>
        <strain evidence="6">Clone GOH B32 T37-40</strain>
    </source>
</reference>
<evidence type="ECO:0000256" key="2">
    <source>
        <dbReference type="ARBA" id="ARBA00022723"/>
    </source>
</evidence>
<dbReference type="InterPro" id="IPR039747">
    <property type="entry name" value="RPABC4"/>
</dbReference>
<dbReference type="Proteomes" id="UP001054821">
    <property type="component" value="Chromosome 4"/>
</dbReference>
<evidence type="ECO:0000256" key="4">
    <source>
        <dbReference type="ARBA" id="ARBA00023242"/>
    </source>
</evidence>
<dbReference type="GO" id="GO:0008270">
    <property type="term" value="F:zinc ion binding"/>
    <property type="evidence" value="ECO:0007669"/>
    <property type="project" value="InterPro"/>
</dbReference>
<accession>A0AAD4W1K8</accession>
<dbReference type="GO" id="GO:0003677">
    <property type="term" value="F:DNA binding"/>
    <property type="evidence" value="ECO:0007669"/>
    <property type="project" value="InterPro"/>
</dbReference>
<keyword evidence="7" id="KW-1185">Reference proteome</keyword>
<dbReference type="Gene3D" id="2.20.28.30">
    <property type="entry name" value="RNA polymerase ii, chain L"/>
    <property type="match status" value="1"/>
</dbReference>
<dbReference type="Pfam" id="PF03604">
    <property type="entry name" value="Zn_ribbon_RPAB4"/>
    <property type="match status" value="1"/>
</dbReference>
<dbReference type="InterPro" id="IPR006591">
    <property type="entry name" value="RNAP_P/RPABC4"/>
</dbReference>
<dbReference type="SUPFAM" id="SSF63393">
    <property type="entry name" value="RNA polymerase subunits"/>
    <property type="match status" value="1"/>
</dbReference>
<keyword evidence="3" id="KW-0862">Zinc</keyword>
<dbReference type="AlphaFoldDB" id="A0AAD4W1K8"/>
<comment type="caution">
    <text evidence="6">The sequence shown here is derived from an EMBL/GenBank/DDBJ whole genome shotgun (WGS) entry which is preliminary data.</text>
</comment>
<dbReference type="GO" id="GO:0003899">
    <property type="term" value="F:DNA-directed RNA polymerase activity"/>
    <property type="evidence" value="ECO:0007669"/>
    <property type="project" value="InterPro"/>
</dbReference>
<evidence type="ECO:0000256" key="1">
    <source>
        <dbReference type="ARBA" id="ARBA00004123"/>
    </source>
</evidence>
<comment type="subcellular location">
    <subcellularLocation>
        <location evidence="1">Nucleus</location>
    </subcellularLocation>
</comment>
<protein>
    <submittedName>
        <fullName evidence="6">Uncharacterized protein</fullName>
    </submittedName>
</protein>
<evidence type="ECO:0000313" key="6">
    <source>
        <dbReference type="EMBL" id="KAI5334384.1"/>
    </source>
</evidence>
<comment type="similarity">
    <text evidence="5">Belongs to the archaeal Rpo12/eukaryotic RPC10 RNA polymerase subunit family.</text>
</comment>
<dbReference type="PANTHER" id="PTHR12056:SF2">
    <property type="entry name" value="GEO11084P1"/>
    <property type="match status" value="1"/>
</dbReference>
<name>A0AAD4W1K8_PRUDU</name>
<evidence type="ECO:0000256" key="5">
    <source>
        <dbReference type="ARBA" id="ARBA00025770"/>
    </source>
</evidence>
<dbReference type="EMBL" id="JAJFAZ020000004">
    <property type="protein sequence ID" value="KAI5334384.1"/>
    <property type="molecule type" value="Genomic_DNA"/>
</dbReference>
<gene>
    <name evidence="6" type="ORF">L3X38_024517</name>
</gene>
<proteinExistence type="inferred from homology"/>
<dbReference type="GO" id="GO:0005666">
    <property type="term" value="C:RNA polymerase III complex"/>
    <property type="evidence" value="ECO:0007669"/>
    <property type="project" value="TreeGrafter"/>
</dbReference>
<sequence length="166" mass="18416">MPLLEICSPYVLELPSSSAYVDILAPFVAFVFQPSAEAFADGSILLVTSTGPRLEPGAPNFSPVISNFSPLSHFVRPKPSSSSTERKTLFFFWLLLSPPPPTSSSASLDYCGGNLMDPQPEPVYYICGDCGMEIPLKPNDVIQCRECGYRILYKKRTRRIVQYEAR</sequence>
<dbReference type="FunFam" id="2.20.28.30:FF:000002">
    <property type="entry name" value="DNA-directed RNA polymerases II, IV and V subunit 12"/>
    <property type="match status" value="1"/>
</dbReference>